<dbReference type="InterPro" id="IPR004513">
    <property type="entry name" value="FtsX"/>
</dbReference>
<organism evidence="8 9">
    <name type="scientific">Tistrella mobilis</name>
    <dbReference type="NCBI Taxonomy" id="171437"/>
    <lineage>
        <taxon>Bacteria</taxon>
        <taxon>Pseudomonadati</taxon>
        <taxon>Pseudomonadota</taxon>
        <taxon>Alphaproteobacteria</taxon>
        <taxon>Geminicoccales</taxon>
        <taxon>Geminicoccaceae</taxon>
        <taxon>Tistrella</taxon>
    </lineage>
</organism>
<dbReference type="PANTHER" id="PTHR47755">
    <property type="entry name" value="CELL DIVISION PROTEIN FTSX"/>
    <property type="match status" value="1"/>
</dbReference>
<accession>A0A162JLP6</accession>
<feature type="transmembrane region" description="Helical" evidence="6">
    <location>
        <begin position="168"/>
        <end position="189"/>
    </location>
</feature>
<comment type="caution">
    <text evidence="8">The sequence shown here is derived from an EMBL/GenBank/DDBJ whole genome shotgun (WGS) entry which is preliminary data.</text>
</comment>
<evidence type="ECO:0000256" key="1">
    <source>
        <dbReference type="ARBA" id="ARBA00004651"/>
    </source>
</evidence>
<comment type="subcellular location">
    <subcellularLocation>
        <location evidence="1">Cell membrane</location>
        <topology evidence="1">Multi-pass membrane protein</topology>
    </subcellularLocation>
</comment>
<protein>
    <recommendedName>
        <fullName evidence="7">ABC3 transporter permease C-terminal domain-containing protein</fullName>
    </recommendedName>
</protein>
<dbReference type="AlphaFoldDB" id="A0A162JLP6"/>
<dbReference type="RefSeq" id="WP_062770182.1">
    <property type="nucleotide sequence ID" value="NZ_CP121027.1"/>
</dbReference>
<dbReference type="OrthoDB" id="9814843at2"/>
<dbReference type="GO" id="GO:0051301">
    <property type="term" value="P:cell division"/>
    <property type="evidence" value="ECO:0007669"/>
    <property type="project" value="InterPro"/>
</dbReference>
<dbReference type="PANTHER" id="PTHR47755:SF1">
    <property type="entry name" value="CELL DIVISION PROTEIN FTSX"/>
    <property type="match status" value="1"/>
</dbReference>
<evidence type="ECO:0000259" key="7">
    <source>
        <dbReference type="Pfam" id="PF02687"/>
    </source>
</evidence>
<dbReference type="GO" id="GO:0032153">
    <property type="term" value="C:cell division site"/>
    <property type="evidence" value="ECO:0007669"/>
    <property type="project" value="TreeGrafter"/>
</dbReference>
<sequence length="295" mass="30808">MIGRRGAGLPLGRDLSARFLPWLLAPMAALLALALIAIGTADRAIDRWAAALGDRATVWLPASEDQDHGPDARLGPLIGLLEAEPLVREIRPVPREDAEALVSPWLGPELAEVDLPLPTLVDLTLAPARPGEIEALSDRIAELIEGARLERPGDWVARLAAIGRTVQAAAAGLGALFGLAAALAVIFAVKTALAIHRETIDILHVMGAPDDYVARQFAMQGLRVGFWGGLAGSLVAAALVFAAGAVLPETSAPLLPRLDPGPVGWGGLILVTPALAVVAALVARITVIRRLRAMP</sequence>
<evidence type="ECO:0000256" key="3">
    <source>
        <dbReference type="ARBA" id="ARBA00022692"/>
    </source>
</evidence>
<feature type="domain" description="ABC3 transporter permease C-terminal" evidence="7">
    <location>
        <begin position="174"/>
        <end position="293"/>
    </location>
</feature>
<dbReference type="EMBL" id="LPZR01000227">
    <property type="protein sequence ID" value="KYO49444.1"/>
    <property type="molecule type" value="Genomic_DNA"/>
</dbReference>
<reference evidence="8 9" key="1">
    <citation type="submission" date="2015-12" db="EMBL/GenBank/DDBJ databases">
        <title>Genome sequence of Tistrella mobilis MCCC 1A02139.</title>
        <authorList>
            <person name="Lu L."/>
            <person name="Lai Q."/>
            <person name="Shao Z."/>
            <person name="Qian P."/>
        </authorList>
    </citation>
    <scope>NUCLEOTIDE SEQUENCE [LARGE SCALE GENOMIC DNA]</scope>
    <source>
        <strain evidence="8 9">MCCC 1A02139</strain>
    </source>
</reference>
<name>A0A162JLP6_9PROT</name>
<dbReference type="GO" id="GO:0005886">
    <property type="term" value="C:plasma membrane"/>
    <property type="evidence" value="ECO:0007669"/>
    <property type="project" value="UniProtKB-SubCell"/>
</dbReference>
<evidence type="ECO:0000256" key="5">
    <source>
        <dbReference type="ARBA" id="ARBA00023136"/>
    </source>
</evidence>
<proteinExistence type="predicted"/>
<keyword evidence="4 6" id="KW-1133">Transmembrane helix</keyword>
<keyword evidence="2" id="KW-1003">Cell membrane</keyword>
<feature type="transmembrane region" description="Helical" evidence="6">
    <location>
        <begin position="267"/>
        <end position="287"/>
    </location>
</feature>
<evidence type="ECO:0000313" key="8">
    <source>
        <dbReference type="EMBL" id="KYO49444.1"/>
    </source>
</evidence>
<evidence type="ECO:0000313" key="9">
    <source>
        <dbReference type="Proteomes" id="UP000075787"/>
    </source>
</evidence>
<feature type="transmembrane region" description="Helical" evidence="6">
    <location>
        <begin position="20"/>
        <end position="38"/>
    </location>
</feature>
<gene>
    <name evidence="8" type="ORF">AUP44_17410</name>
</gene>
<keyword evidence="5 6" id="KW-0472">Membrane</keyword>
<dbReference type="Pfam" id="PF02687">
    <property type="entry name" value="FtsX"/>
    <property type="match status" value="1"/>
</dbReference>
<evidence type="ECO:0000256" key="4">
    <source>
        <dbReference type="ARBA" id="ARBA00022989"/>
    </source>
</evidence>
<dbReference type="Proteomes" id="UP000075787">
    <property type="component" value="Unassembled WGS sequence"/>
</dbReference>
<feature type="transmembrane region" description="Helical" evidence="6">
    <location>
        <begin position="224"/>
        <end position="247"/>
    </location>
</feature>
<evidence type="ECO:0000256" key="2">
    <source>
        <dbReference type="ARBA" id="ARBA00022475"/>
    </source>
</evidence>
<dbReference type="GeneID" id="97239949"/>
<dbReference type="InterPro" id="IPR003838">
    <property type="entry name" value="ABC3_permease_C"/>
</dbReference>
<keyword evidence="3 6" id="KW-0812">Transmembrane</keyword>
<evidence type="ECO:0000256" key="6">
    <source>
        <dbReference type="SAM" id="Phobius"/>
    </source>
</evidence>